<dbReference type="CDD" id="cd00213">
    <property type="entry name" value="S-100"/>
    <property type="match status" value="1"/>
</dbReference>
<comment type="caution">
    <text evidence="10">The sequence shown here is derived from an EMBL/GenBank/DDBJ whole genome shotgun (WGS) entry which is preliminary data.</text>
</comment>
<name>A0ABQ9CMM8_9PASS</name>
<dbReference type="SMART" id="SM01394">
    <property type="entry name" value="S_100"/>
    <property type="match status" value="1"/>
</dbReference>
<organism evidence="10 11">
    <name type="scientific">Willisornis vidua</name>
    <name type="common">Xingu scale-backed antbird</name>
    <dbReference type="NCBI Taxonomy" id="1566151"/>
    <lineage>
        <taxon>Eukaryota</taxon>
        <taxon>Metazoa</taxon>
        <taxon>Chordata</taxon>
        <taxon>Craniata</taxon>
        <taxon>Vertebrata</taxon>
        <taxon>Euteleostomi</taxon>
        <taxon>Archelosauria</taxon>
        <taxon>Archosauria</taxon>
        <taxon>Dinosauria</taxon>
        <taxon>Saurischia</taxon>
        <taxon>Theropoda</taxon>
        <taxon>Coelurosauria</taxon>
        <taxon>Aves</taxon>
        <taxon>Neognathae</taxon>
        <taxon>Neoaves</taxon>
        <taxon>Telluraves</taxon>
        <taxon>Australaves</taxon>
        <taxon>Passeriformes</taxon>
        <taxon>Thamnophilidae</taxon>
        <taxon>Willisornis</taxon>
    </lineage>
</organism>
<evidence type="ECO:0000256" key="5">
    <source>
        <dbReference type="ARBA" id="ARBA00023136"/>
    </source>
</evidence>
<evidence type="ECO:0000313" key="11">
    <source>
        <dbReference type="Proteomes" id="UP001145742"/>
    </source>
</evidence>
<dbReference type="PRINTS" id="PR00220">
    <property type="entry name" value="SYNAPTOPHYSN"/>
</dbReference>
<keyword evidence="6" id="KW-0325">Glycoprotein</keyword>
<evidence type="ECO:0000256" key="8">
    <source>
        <dbReference type="SAM" id="Phobius"/>
    </source>
</evidence>
<dbReference type="PANTHER" id="PTHR10306">
    <property type="entry name" value="SYNAPTOPHYSIN"/>
    <property type="match status" value="1"/>
</dbReference>
<reference evidence="10" key="1">
    <citation type="submission" date="2019-10" db="EMBL/GenBank/DDBJ databases">
        <authorList>
            <person name="Soares A.E.R."/>
            <person name="Aleixo A."/>
            <person name="Schneider P."/>
            <person name="Miyaki C.Y."/>
            <person name="Schneider M.P."/>
            <person name="Mello C."/>
            <person name="Vasconcelos A.T.R."/>
        </authorList>
    </citation>
    <scope>NUCLEOTIDE SEQUENCE</scope>
    <source>
        <tissue evidence="10">Muscle</tissue>
    </source>
</reference>
<dbReference type="EMBL" id="WHWB01034702">
    <property type="protein sequence ID" value="KAJ7405543.1"/>
    <property type="molecule type" value="Genomic_DNA"/>
</dbReference>
<dbReference type="InterPro" id="IPR034325">
    <property type="entry name" value="S-100_dom"/>
</dbReference>
<evidence type="ECO:0000256" key="2">
    <source>
        <dbReference type="ARBA" id="ARBA00006476"/>
    </source>
</evidence>
<dbReference type="InterPro" id="IPR013787">
    <property type="entry name" value="S100_Ca-bd_sub"/>
</dbReference>
<dbReference type="InterPro" id="IPR008253">
    <property type="entry name" value="Marvel"/>
</dbReference>
<feature type="transmembrane region" description="Helical" evidence="8">
    <location>
        <begin position="405"/>
        <end position="422"/>
    </location>
</feature>
<dbReference type="InterPro" id="IPR001285">
    <property type="entry name" value="Synaptophysin/porin"/>
</dbReference>
<dbReference type="SUPFAM" id="SSF47473">
    <property type="entry name" value="EF-hand"/>
    <property type="match status" value="1"/>
</dbReference>
<dbReference type="Pfam" id="PF01284">
    <property type="entry name" value="MARVEL"/>
    <property type="match status" value="1"/>
</dbReference>
<evidence type="ECO:0000256" key="7">
    <source>
        <dbReference type="PROSITE-ProRule" id="PRU00581"/>
    </source>
</evidence>
<evidence type="ECO:0000313" key="10">
    <source>
        <dbReference type="EMBL" id="KAJ7405543.1"/>
    </source>
</evidence>
<dbReference type="Gene3D" id="1.10.238.10">
    <property type="entry name" value="EF-hand"/>
    <property type="match status" value="1"/>
</dbReference>
<feature type="domain" description="MARVEL" evidence="9">
    <location>
        <begin position="219"/>
        <end position="426"/>
    </location>
</feature>
<sequence>MGRATDAPPDYVVMETPGAIGRYNLTQLNMQLIALDGNSLIDTISSRSVYKEYSPPPPLLAESRSLKNDVADGTSVTVLVGHVALSPEEQRNVETFGMQSQNQGASSSAALALCRCLIANGKDSVVFWQCKDAHQIFAIKHFHLIELHINNCLIANEEYLMAAYDSMYEQQDVASKEGVKITVQGKYSTSPPDLPEAEVWKMLVVISAGKFSGAQVYQVVLGKELKLMERHKLFAIFAFATCGGYSGELRLSVDCANKSESDLSIDIAFAYPFRLHQVNFEAPTCEGRRKETLALIGDFSSSAEFFVTIAVFAFLYSLAATVVYIFFQNKYRENNRGPLIDFIVTVVFSFLWLVSSSAWAKGLSDVKVATDPDEVLLLMSACKQQSNKCLPVRSPVMSSLNTSVVFGYLNFILWAGNIWFVFKETGWHSSGQRHAADTMEKQPSGYNQGGYNQDSYGPAGGYNQPGSYGQCEGKPLSLGKPQVPGGLNETEMREIIYPHRIHQVITLPLFSPASSIPIAKQLASIKALGQGSDLEKAFATVALVYNNNADPEGKLSRAETKSLLQTQFWHFIQGQENKPKYQEIISDLDGEPENKIDFEDFMMTLVMLTLMSDLLQEIKNVKTTK</sequence>
<feature type="transmembrane region" description="Helical" evidence="8">
    <location>
        <begin position="305"/>
        <end position="327"/>
    </location>
</feature>
<feature type="transmembrane region" description="Helical" evidence="8">
    <location>
        <begin position="339"/>
        <end position="360"/>
    </location>
</feature>
<evidence type="ECO:0000256" key="6">
    <source>
        <dbReference type="ARBA" id="ARBA00023180"/>
    </source>
</evidence>
<evidence type="ECO:0000256" key="1">
    <source>
        <dbReference type="ARBA" id="ARBA00004141"/>
    </source>
</evidence>
<keyword evidence="5 7" id="KW-0472">Membrane</keyword>
<dbReference type="PANTHER" id="PTHR10306:SF16">
    <property type="entry name" value="SYNAPTOPORIN"/>
    <property type="match status" value="1"/>
</dbReference>
<protein>
    <recommendedName>
        <fullName evidence="9">MARVEL domain-containing protein</fullName>
    </recommendedName>
</protein>
<dbReference type="PROSITE" id="PS51225">
    <property type="entry name" value="MARVEL"/>
    <property type="match status" value="1"/>
</dbReference>
<dbReference type="Proteomes" id="UP001145742">
    <property type="component" value="Unassembled WGS sequence"/>
</dbReference>
<evidence type="ECO:0000256" key="4">
    <source>
        <dbReference type="ARBA" id="ARBA00022989"/>
    </source>
</evidence>
<keyword evidence="3 7" id="KW-0812">Transmembrane</keyword>
<evidence type="ECO:0000259" key="9">
    <source>
        <dbReference type="PROSITE" id="PS51225"/>
    </source>
</evidence>
<proteinExistence type="inferred from homology"/>
<gene>
    <name evidence="10" type="ORF">WISP_138871</name>
</gene>
<accession>A0ABQ9CMM8</accession>
<keyword evidence="4 8" id="KW-1133">Transmembrane helix</keyword>
<dbReference type="InterPro" id="IPR011992">
    <property type="entry name" value="EF-hand-dom_pair"/>
</dbReference>
<comment type="subcellular location">
    <subcellularLocation>
        <location evidence="1">Membrane</location>
        <topology evidence="1">Multi-pass membrane protein</topology>
    </subcellularLocation>
</comment>
<comment type="similarity">
    <text evidence="2">Belongs to the synaptophysin/synaptobrevin family.</text>
</comment>
<evidence type="ECO:0000256" key="3">
    <source>
        <dbReference type="ARBA" id="ARBA00022692"/>
    </source>
</evidence>
<keyword evidence="11" id="KW-1185">Reference proteome</keyword>